<dbReference type="CDD" id="cd05907">
    <property type="entry name" value="VL_LC_FACS_like"/>
    <property type="match status" value="1"/>
</dbReference>
<name>A0ABN5W648_9ACTN</name>
<dbReference type="Gene3D" id="3.40.50.12780">
    <property type="entry name" value="N-terminal domain of ligase-like"/>
    <property type="match status" value="1"/>
</dbReference>
<dbReference type="PANTHER" id="PTHR43272:SF33">
    <property type="entry name" value="AMP-BINDING DOMAIN-CONTAINING PROTEIN-RELATED"/>
    <property type="match status" value="1"/>
</dbReference>
<evidence type="ECO:0000259" key="3">
    <source>
        <dbReference type="Pfam" id="PF00501"/>
    </source>
</evidence>
<dbReference type="Proteomes" id="UP001321542">
    <property type="component" value="Chromosome"/>
</dbReference>
<evidence type="ECO:0000256" key="1">
    <source>
        <dbReference type="ARBA" id="ARBA00022741"/>
    </source>
</evidence>
<keyword evidence="5" id="KW-1185">Reference proteome</keyword>
<feature type="domain" description="AMP-dependent synthetase/ligase" evidence="3">
    <location>
        <begin position="37"/>
        <end position="436"/>
    </location>
</feature>
<reference evidence="4 5" key="1">
    <citation type="journal article" date="2010" name="ChemBioChem">
        <title>Cloning and characterization of the biosynthetic gene cluster of 16-membered macrolide antibiotic FD-891: involvement of a dual functional cytochrome P450 monooxygenase catalyzing epoxidation and hydroxylation.</title>
        <authorList>
            <person name="Kudo F."/>
            <person name="Motegi A."/>
            <person name="Mizoue K."/>
            <person name="Eguchi T."/>
        </authorList>
    </citation>
    <scope>NUCLEOTIDE SEQUENCE [LARGE SCALE GENOMIC DNA]</scope>
    <source>
        <strain evidence="4 5">A-8890</strain>
    </source>
</reference>
<proteinExistence type="predicted"/>
<dbReference type="Pfam" id="PF00501">
    <property type="entry name" value="AMP-binding"/>
    <property type="match status" value="1"/>
</dbReference>
<organism evidence="4 5">
    <name type="scientific">Streptomyces graminofaciens</name>
    <dbReference type="NCBI Taxonomy" id="68212"/>
    <lineage>
        <taxon>Bacteria</taxon>
        <taxon>Bacillati</taxon>
        <taxon>Actinomycetota</taxon>
        <taxon>Actinomycetes</taxon>
        <taxon>Kitasatosporales</taxon>
        <taxon>Streptomycetaceae</taxon>
        <taxon>Streptomyces</taxon>
    </lineage>
</organism>
<keyword evidence="1" id="KW-0547">Nucleotide-binding</keyword>
<evidence type="ECO:0000313" key="5">
    <source>
        <dbReference type="Proteomes" id="UP001321542"/>
    </source>
</evidence>
<dbReference type="InterPro" id="IPR020845">
    <property type="entry name" value="AMP-binding_CS"/>
</dbReference>
<dbReference type="SUPFAM" id="SSF56801">
    <property type="entry name" value="Acetyl-CoA synthetase-like"/>
    <property type="match status" value="1"/>
</dbReference>
<keyword evidence="4" id="KW-0436">Ligase</keyword>
<sequence length="644" mass="69422">MGNFGIARSAAPVMAGGLADSLFETAHRDPALPQIARRDKENPGTWNPVSASEVRDEVVALAKGLVAAGIRPGNRVAVMARTRDEWTVLGVALWSVGAEIVPVYPTSSRDQVEWILRDASCVGVVVEDEAGVMTVGSVCAGLPLLRHVWQLDADALPHLMEAGREVPDATVDSLRRIVLPESTAVVAYTSGTTGRPKGCALSHRSLAAPCDVLLAGWRHTAAAPGQQPAILAFLPFSHVYGLMIQQLCLRGGLLLAHEPELTEQALSAALLSFRPTFLYGVPYIFEKIYKNFLRKAQQTGKGPLFERAVRTAQDYAVATERQRLDQGPGPGVDLRLQHAFFDRTVYRKLRAALGGRVRGGCSAGSPLNRDLTLFYAGIGIFLHDGYGLTETGGGITAQPVGREKFGTVGRPLPGTEVRVAQDGEILVNGPSLFQGYVNDERGTRAVLQGGWLATGDIGRLDAEGYLSITGRKKEIVITSGGKCVAPAPLEEQLRAHPLIHQAVVVGDNRPCVGALITLDPEFLAHWRGALATSGDVPGREVREAREENALRQEVLRAIAAANSTVSRSESIRVFRVLQEPFAPSNGLLTPSMKLRRDAIVRRYGPEIDAMYATAARADRGGFAGTTEDFMSWDEADDVFRRARP</sequence>
<gene>
    <name evidence="4" type="ORF">SGFS_102650</name>
</gene>
<dbReference type="RefSeq" id="WP_286259535.1">
    <property type="nucleotide sequence ID" value="NZ_AP018448.1"/>
</dbReference>
<dbReference type="EMBL" id="AP018448">
    <property type="protein sequence ID" value="BBC38971.1"/>
    <property type="molecule type" value="Genomic_DNA"/>
</dbReference>
<dbReference type="PANTHER" id="PTHR43272">
    <property type="entry name" value="LONG-CHAIN-FATTY-ACID--COA LIGASE"/>
    <property type="match status" value="1"/>
</dbReference>
<dbReference type="InterPro" id="IPR000873">
    <property type="entry name" value="AMP-dep_synth/lig_dom"/>
</dbReference>
<dbReference type="InterPro" id="IPR042099">
    <property type="entry name" value="ANL_N_sf"/>
</dbReference>
<accession>A0ABN5W648</accession>
<evidence type="ECO:0000256" key="2">
    <source>
        <dbReference type="ARBA" id="ARBA00022840"/>
    </source>
</evidence>
<keyword evidence="2" id="KW-0067">ATP-binding</keyword>
<evidence type="ECO:0000313" key="4">
    <source>
        <dbReference type="EMBL" id="BBC38971.1"/>
    </source>
</evidence>
<protein>
    <submittedName>
        <fullName evidence="4">Long-chain fatty acid--CoA ligase</fullName>
    </submittedName>
</protein>
<reference evidence="4 5" key="2">
    <citation type="journal article" date="2023" name="ChemBioChem">
        <title>Acyltransferase Domain Exchange between Two Independent Type I Polyketide Synthases in the Same Producer Strain of Macrolide Antibiotics.</title>
        <authorList>
            <person name="Kudo F."/>
            <person name="Kishikawa K."/>
            <person name="Tsuboi K."/>
            <person name="Kido T."/>
            <person name="Usui T."/>
            <person name="Hashimoto J."/>
            <person name="Shin-Ya K."/>
            <person name="Miyanaga A."/>
            <person name="Eguchi T."/>
        </authorList>
    </citation>
    <scope>NUCLEOTIDE SEQUENCE [LARGE SCALE GENOMIC DNA]</scope>
    <source>
        <strain evidence="4 5">A-8890</strain>
    </source>
</reference>
<dbReference type="Pfam" id="PF23562">
    <property type="entry name" value="AMP-binding_C_3"/>
    <property type="match status" value="1"/>
</dbReference>
<dbReference type="PROSITE" id="PS00455">
    <property type="entry name" value="AMP_BINDING"/>
    <property type="match status" value="1"/>
</dbReference>
<dbReference type="GO" id="GO:0016874">
    <property type="term" value="F:ligase activity"/>
    <property type="evidence" value="ECO:0007669"/>
    <property type="project" value="UniProtKB-KW"/>
</dbReference>